<protein>
    <submittedName>
        <fullName evidence="2">Uncharacterized protein</fullName>
    </submittedName>
</protein>
<feature type="compositionally biased region" description="Low complexity" evidence="1">
    <location>
        <begin position="1"/>
        <end position="16"/>
    </location>
</feature>
<feature type="region of interest" description="Disordered" evidence="1">
    <location>
        <begin position="1"/>
        <end position="20"/>
    </location>
</feature>
<name>A0A7K0DCK3_9NOCA</name>
<reference evidence="2 3" key="1">
    <citation type="submission" date="2019-10" db="EMBL/GenBank/DDBJ databases">
        <title>Nocardia macrotermitis sp. nov. and Nocardia aurantia sp. nov., isolated from the gut of fungus growing-termite Macrotermes natalensis.</title>
        <authorList>
            <person name="Benndorf R."/>
            <person name="Schwitalla J."/>
            <person name="Martin K."/>
            <person name="De Beer W."/>
            <person name="Kaster A.-K."/>
            <person name="Vollmers J."/>
            <person name="Poulsen M."/>
            <person name="Beemelmanns C."/>
        </authorList>
    </citation>
    <scope>NUCLEOTIDE SEQUENCE [LARGE SCALE GENOMIC DNA]</scope>
    <source>
        <strain evidence="2 3">RB20</strain>
    </source>
</reference>
<dbReference type="Proteomes" id="UP000438448">
    <property type="component" value="Unassembled WGS sequence"/>
</dbReference>
<dbReference type="EMBL" id="WEGK01000020">
    <property type="protein sequence ID" value="MQY23457.1"/>
    <property type="molecule type" value="Genomic_DNA"/>
</dbReference>
<comment type="caution">
    <text evidence="2">The sequence shown here is derived from an EMBL/GenBank/DDBJ whole genome shotgun (WGS) entry which is preliminary data.</text>
</comment>
<organism evidence="2 3">
    <name type="scientific">Nocardia macrotermitis</name>
    <dbReference type="NCBI Taxonomy" id="2585198"/>
    <lineage>
        <taxon>Bacteria</taxon>
        <taxon>Bacillati</taxon>
        <taxon>Actinomycetota</taxon>
        <taxon>Actinomycetes</taxon>
        <taxon>Mycobacteriales</taxon>
        <taxon>Nocardiaceae</taxon>
        <taxon>Nocardia</taxon>
    </lineage>
</organism>
<evidence type="ECO:0000256" key="1">
    <source>
        <dbReference type="SAM" id="MobiDB-lite"/>
    </source>
</evidence>
<sequence length="83" mass="8822">MPGSSRSVSGSRNSPVAASTGSLQLVVWSSVRLFSEVGLVASSLTPSSLVARSWALLLLVSWLLVWVSLSCEEVEVSVSWDEV</sequence>
<accession>A0A7K0DCK3</accession>
<dbReference type="AlphaFoldDB" id="A0A7K0DCK3"/>
<keyword evidence="3" id="KW-1185">Reference proteome</keyword>
<gene>
    <name evidence="2" type="ORF">NRB20_65870</name>
</gene>
<evidence type="ECO:0000313" key="2">
    <source>
        <dbReference type="EMBL" id="MQY23457.1"/>
    </source>
</evidence>
<evidence type="ECO:0000313" key="3">
    <source>
        <dbReference type="Proteomes" id="UP000438448"/>
    </source>
</evidence>
<proteinExistence type="predicted"/>